<gene>
    <name evidence="2" type="ORF">GCM10017667_72040</name>
</gene>
<reference evidence="2" key="2">
    <citation type="submission" date="2020-09" db="EMBL/GenBank/DDBJ databases">
        <authorList>
            <person name="Sun Q."/>
            <person name="Ohkuma M."/>
        </authorList>
    </citation>
    <scope>NUCLEOTIDE SEQUENCE</scope>
    <source>
        <strain evidence="2">JCM 4122</strain>
    </source>
</reference>
<comment type="caution">
    <text evidence="2">The sequence shown here is derived from an EMBL/GenBank/DDBJ whole genome shotgun (WGS) entry which is preliminary data.</text>
</comment>
<feature type="region of interest" description="Disordered" evidence="1">
    <location>
        <begin position="18"/>
        <end position="55"/>
    </location>
</feature>
<evidence type="ECO:0000313" key="2">
    <source>
        <dbReference type="EMBL" id="GHG25544.1"/>
    </source>
</evidence>
<proteinExistence type="predicted"/>
<evidence type="ECO:0000256" key="1">
    <source>
        <dbReference type="SAM" id="MobiDB-lite"/>
    </source>
</evidence>
<dbReference type="EMBL" id="BNBE01000004">
    <property type="protein sequence ID" value="GHG25544.1"/>
    <property type="molecule type" value="Genomic_DNA"/>
</dbReference>
<protein>
    <submittedName>
        <fullName evidence="2">Uncharacterized protein</fullName>
    </submittedName>
</protein>
<name>A0A919BX78_STRFL</name>
<sequence length="55" mass="5701">METGRFEDVGTVQDQALQLGDHEGRGGAVPGRRRCLPAGPGAPPRLSEADGRMGA</sequence>
<dbReference type="AlphaFoldDB" id="A0A919BX78"/>
<reference evidence="2" key="1">
    <citation type="journal article" date="2014" name="Int. J. Syst. Evol. Microbiol.">
        <title>Complete genome sequence of Corynebacterium casei LMG S-19264T (=DSM 44701T), isolated from a smear-ripened cheese.</title>
        <authorList>
            <consortium name="US DOE Joint Genome Institute (JGI-PGF)"/>
            <person name="Walter F."/>
            <person name="Albersmeier A."/>
            <person name="Kalinowski J."/>
            <person name="Ruckert C."/>
        </authorList>
    </citation>
    <scope>NUCLEOTIDE SEQUENCE</scope>
    <source>
        <strain evidence="2">JCM 4122</strain>
    </source>
</reference>
<keyword evidence="3" id="KW-1185">Reference proteome</keyword>
<evidence type="ECO:0000313" key="3">
    <source>
        <dbReference type="Proteomes" id="UP000632849"/>
    </source>
</evidence>
<dbReference type="Proteomes" id="UP000632849">
    <property type="component" value="Unassembled WGS sequence"/>
</dbReference>
<organism evidence="2 3">
    <name type="scientific">Streptomyces filamentosus</name>
    <name type="common">Streptomyces roseosporus</name>
    <dbReference type="NCBI Taxonomy" id="67294"/>
    <lineage>
        <taxon>Bacteria</taxon>
        <taxon>Bacillati</taxon>
        <taxon>Actinomycetota</taxon>
        <taxon>Actinomycetes</taxon>
        <taxon>Kitasatosporales</taxon>
        <taxon>Streptomycetaceae</taxon>
        <taxon>Streptomyces</taxon>
    </lineage>
</organism>
<accession>A0A919BX78</accession>